<accession>A0ABR6UBG5</accession>
<organism evidence="2 3">
    <name type="scientific">Nocardioides deserti</name>
    <dbReference type="NCBI Taxonomy" id="1588644"/>
    <lineage>
        <taxon>Bacteria</taxon>
        <taxon>Bacillati</taxon>
        <taxon>Actinomycetota</taxon>
        <taxon>Actinomycetes</taxon>
        <taxon>Propionibacteriales</taxon>
        <taxon>Nocardioidaceae</taxon>
        <taxon>Nocardioides</taxon>
    </lineage>
</organism>
<feature type="domain" description="Dienelactone hydrolase" evidence="1">
    <location>
        <begin position="4"/>
        <end position="190"/>
    </location>
</feature>
<dbReference type="Gene3D" id="3.40.50.1820">
    <property type="entry name" value="alpha/beta hydrolase"/>
    <property type="match status" value="1"/>
</dbReference>
<evidence type="ECO:0000313" key="3">
    <source>
        <dbReference type="Proteomes" id="UP000604001"/>
    </source>
</evidence>
<reference evidence="2 3" key="1">
    <citation type="submission" date="2020-08" db="EMBL/GenBank/DDBJ databases">
        <title>novel species in genus Nocardioides.</title>
        <authorList>
            <person name="Zhang G."/>
        </authorList>
    </citation>
    <scope>NUCLEOTIDE SEQUENCE [LARGE SCALE GENOMIC DNA]</scope>
    <source>
        <strain evidence="2 3">SC8A-24</strain>
    </source>
</reference>
<dbReference type="InterPro" id="IPR029058">
    <property type="entry name" value="AB_hydrolase_fold"/>
</dbReference>
<dbReference type="InterPro" id="IPR051049">
    <property type="entry name" value="Dienelactone_hydrolase-like"/>
</dbReference>
<dbReference type="Pfam" id="PF01738">
    <property type="entry name" value="DLH"/>
    <property type="match status" value="1"/>
</dbReference>
<dbReference type="InterPro" id="IPR002925">
    <property type="entry name" value="Dienelactn_hydro"/>
</dbReference>
<evidence type="ECO:0000313" key="2">
    <source>
        <dbReference type="EMBL" id="MBC2961789.1"/>
    </source>
</evidence>
<evidence type="ECO:0000259" key="1">
    <source>
        <dbReference type="Pfam" id="PF01738"/>
    </source>
</evidence>
<dbReference type="SUPFAM" id="SSF53474">
    <property type="entry name" value="alpha/beta-Hydrolases"/>
    <property type="match status" value="1"/>
</dbReference>
<proteinExistence type="predicted"/>
<dbReference type="Proteomes" id="UP000604001">
    <property type="component" value="Unassembled WGS sequence"/>
</dbReference>
<dbReference type="EMBL" id="JACMYC010000011">
    <property type="protein sequence ID" value="MBC2961789.1"/>
    <property type="molecule type" value="Genomic_DNA"/>
</dbReference>
<dbReference type="GO" id="GO:0016787">
    <property type="term" value="F:hydrolase activity"/>
    <property type="evidence" value="ECO:0007669"/>
    <property type="project" value="UniProtKB-KW"/>
</dbReference>
<dbReference type="PANTHER" id="PTHR46623">
    <property type="entry name" value="CARBOXYMETHYLENEBUTENOLIDASE-RELATED"/>
    <property type="match status" value="1"/>
</dbReference>
<dbReference type="PANTHER" id="PTHR46623:SF6">
    <property type="entry name" value="ALPHA_BETA-HYDROLASES SUPERFAMILY PROTEIN"/>
    <property type="match status" value="1"/>
</dbReference>
<dbReference type="RefSeq" id="WP_186346993.1">
    <property type="nucleotide sequence ID" value="NZ_BMMR01000009.1"/>
</dbReference>
<gene>
    <name evidence="2" type="ORF">H7344_15930</name>
</gene>
<comment type="caution">
    <text evidence="2">The sequence shown here is derived from an EMBL/GenBank/DDBJ whole genome shotgun (WGS) entry which is preliminary data.</text>
</comment>
<keyword evidence="3" id="KW-1185">Reference proteome</keyword>
<keyword evidence="2" id="KW-0378">Hydrolase</keyword>
<protein>
    <submittedName>
        <fullName evidence="2">Dienelactone hydrolase family protein</fullName>
    </submittedName>
</protein>
<name>A0ABR6UBG5_9ACTN</name>
<sequence length="192" mass="20258">MTEILLFHHALGLTDGVRAFADRLRAGGHTVHTPDLFEGRVFDSVEEGVAHAQGLGFATVLERGREAATGLPEALVTAGFSLGVLPAQLVAQTRPGVRGAVLMESFVPPAELGTWPEGLPAQVHGMDADPFFADEGDLDAARDFAGSGVAEVELFTYSGDVHLFADNGLATYDEDATDLLVERVLAFVARVG</sequence>